<accession>A0ACC0Q0R8</accession>
<dbReference type="EMBL" id="CM046388">
    <property type="protein sequence ID" value="KAI8570583.1"/>
    <property type="molecule type" value="Genomic_DNA"/>
</dbReference>
<evidence type="ECO:0000313" key="1">
    <source>
        <dbReference type="EMBL" id="KAI8570583.1"/>
    </source>
</evidence>
<reference evidence="1" key="1">
    <citation type="submission" date="2022-02" db="EMBL/GenBank/DDBJ databases">
        <title>Plant Genome Project.</title>
        <authorList>
            <person name="Zhang R.-G."/>
        </authorList>
    </citation>
    <scope>NUCLEOTIDE SEQUENCE</scope>
    <source>
        <strain evidence="1">AT1</strain>
    </source>
</reference>
<proteinExistence type="predicted"/>
<keyword evidence="2" id="KW-1185">Reference proteome</keyword>
<name>A0ACC0Q0R8_RHOML</name>
<sequence length="205" mass="23030">MAAAQSRTAIGDRADSRIRRAAAQSRSAERDRAQLETEQIWYKSRSKMPGLDQQGRTREGRREKLKDSINFPNGNSLPSWEDDDHSDYCKWEAVECNSTTRRVIKLELNNTRDWGLDGHWHLNASILLPLESLRSLDLSQNQLQSSVGNEGLGILSNLSNLDNIDLRYNGLDNSILPSLNKLSNLKILNLAGNTLNGSIFIKGKL</sequence>
<gene>
    <name evidence="1" type="ORF">RHMOL_Rhmol01G0046400</name>
</gene>
<protein>
    <submittedName>
        <fullName evidence="1">Uncharacterized protein</fullName>
    </submittedName>
</protein>
<organism evidence="1 2">
    <name type="scientific">Rhododendron molle</name>
    <name type="common">Chinese azalea</name>
    <name type="synonym">Azalea mollis</name>
    <dbReference type="NCBI Taxonomy" id="49168"/>
    <lineage>
        <taxon>Eukaryota</taxon>
        <taxon>Viridiplantae</taxon>
        <taxon>Streptophyta</taxon>
        <taxon>Embryophyta</taxon>
        <taxon>Tracheophyta</taxon>
        <taxon>Spermatophyta</taxon>
        <taxon>Magnoliopsida</taxon>
        <taxon>eudicotyledons</taxon>
        <taxon>Gunneridae</taxon>
        <taxon>Pentapetalae</taxon>
        <taxon>asterids</taxon>
        <taxon>Ericales</taxon>
        <taxon>Ericaceae</taxon>
        <taxon>Ericoideae</taxon>
        <taxon>Rhodoreae</taxon>
        <taxon>Rhododendron</taxon>
    </lineage>
</organism>
<evidence type="ECO:0000313" key="2">
    <source>
        <dbReference type="Proteomes" id="UP001062846"/>
    </source>
</evidence>
<comment type="caution">
    <text evidence="1">The sequence shown here is derived from an EMBL/GenBank/DDBJ whole genome shotgun (WGS) entry which is preliminary data.</text>
</comment>
<dbReference type="Proteomes" id="UP001062846">
    <property type="component" value="Chromosome 1"/>
</dbReference>